<proteinExistence type="predicted"/>
<comment type="caution">
    <text evidence="1">The sequence shown here is derived from an EMBL/GenBank/DDBJ whole genome shotgun (WGS) entry which is preliminary data.</text>
</comment>
<sequence>MMSINKVSTNKQQNISLLIEFRDKASSMSKVGMATYFIRDTNLVTVVGNVGTF</sequence>
<reference evidence="1" key="1">
    <citation type="journal article" date="2019" name="bioRxiv">
        <title>The Genome of the Zebra Mussel, Dreissena polymorpha: A Resource for Invasive Species Research.</title>
        <authorList>
            <person name="McCartney M.A."/>
            <person name="Auch B."/>
            <person name="Kono T."/>
            <person name="Mallez S."/>
            <person name="Zhang Y."/>
            <person name="Obille A."/>
            <person name="Becker A."/>
            <person name="Abrahante J.E."/>
            <person name="Garbe J."/>
            <person name="Badalamenti J.P."/>
            <person name="Herman A."/>
            <person name="Mangelson H."/>
            <person name="Liachko I."/>
            <person name="Sullivan S."/>
            <person name="Sone E.D."/>
            <person name="Koren S."/>
            <person name="Silverstein K.A.T."/>
            <person name="Beckman K.B."/>
            <person name="Gohl D.M."/>
        </authorList>
    </citation>
    <scope>NUCLEOTIDE SEQUENCE</scope>
    <source>
        <strain evidence="1">Duluth1</strain>
        <tissue evidence="1">Whole animal</tissue>
    </source>
</reference>
<name>A0A9D4D8B0_DREPO</name>
<protein>
    <submittedName>
        <fullName evidence="1">Uncharacterized protein</fullName>
    </submittedName>
</protein>
<dbReference type="EMBL" id="JAIWYP010000011">
    <property type="protein sequence ID" value="KAH3739894.1"/>
    <property type="molecule type" value="Genomic_DNA"/>
</dbReference>
<evidence type="ECO:0000313" key="2">
    <source>
        <dbReference type="Proteomes" id="UP000828390"/>
    </source>
</evidence>
<evidence type="ECO:0000313" key="1">
    <source>
        <dbReference type="EMBL" id="KAH3739894.1"/>
    </source>
</evidence>
<gene>
    <name evidence="1" type="ORF">DPMN_046584</name>
</gene>
<reference evidence="1" key="2">
    <citation type="submission" date="2020-11" db="EMBL/GenBank/DDBJ databases">
        <authorList>
            <person name="McCartney M.A."/>
            <person name="Auch B."/>
            <person name="Kono T."/>
            <person name="Mallez S."/>
            <person name="Becker A."/>
            <person name="Gohl D.M."/>
            <person name="Silverstein K.A.T."/>
            <person name="Koren S."/>
            <person name="Bechman K.B."/>
            <person name="Herman A."/>
            <person name="Abrahante J.E."/>
            <person name="Garbe J."/>
        </authorList>
    </citation>
    <scope>NUCLEOTIDE SEQUENCE</scope>
    <source>
        <strain evidence="1">Duluth1</strain>
        <tissue evidence="1">Whole animal</tissue>
    </source>
</reference>
<organism evidence="1 2">
    <name type="scientific">Dreissena polymorpha</name>
    <name type="common">Zebra mussel</name>
    <name type="synonym">Mytilus polymorpha</name>
    <dbReference type="NCBI Taxonomy" id="45954"/>
    <lineage>
        <taxon>Eukaryota</taxon>
        <taxon>Metazoa</taxon>
        <taxon>Spiralia</taxon>
        <taxon>Lophotrochozoa</taxon>
        <taxon>Mollusca</taxon>
        <taxon>Bivalvia</taxon>
        <taxon>Autobranchia</taxon>
        <taxon>Heteroconchia</taxon>
        <taxon>Euheterodonta</taxon>
        <taxon>Imparidentia</taxon>
        <taxon>Neoheterodontei</taxon>
        <taxon>Myida</taxon>
        <taxon>Dreissenoidea</taxon>
        <taxon>Dreissenidae</taxon>
        <taxon>Dreissena</taxon>
    </lineage>
</organism>
<dbReference type="Proteomes" id="UP000828390">
    <property type="component" value="Unassembled WGS sequence"/>
</dbReference>
<accession>A0A9D4D8B0</accession>
<keyword evidence="2" id="KW-1185">Reference proteome</keyword>
<dbReference type="AlphaFoldDB" id="A0A9D4D8B0"/>